<evidence type="ECO:0000259" key="8">
    <source>
        <dbReference type="PROSITE" id="PS51165"/>
    </source>
</evidence>
<gene>
    <name evidence="6" type="primary">rlmL</name>
    <name evidence="9" type="ORF">SAMN02949497_3746</name>
</gene>
<dbReference type="PIRSF" id="PIRSF037618">
    <property type="entry name" value="RNA_Mtase_bacteria_prd"/>
    <property type="match status" value="1"/>
</dbReference>
<dbReference type="InterPro" id="IPR019614">
    <property type="entry name" value="SAM-dep_methyl-trfase"/>
</dbReference>
<dbReference type="GO" id="GO:0052915">
    <property type="term" value="F:23S rRNA (guanine(2445)-N(2))-methyltransferase activity"/>
    <property type="evidence" value="ECO:0007669"/>
    <property type="project" value="UniProtKB-UniRule"/>
</dbReference>
<dbReference type="Gene3D" id="3.40.50.150">
    <property type="entry name" value="Vaccinia Virus protein VP39"/>
    <property type="match status" value="2"/>
</dbReference>
<dbReference type="PROSITE" id="PS00092">
    <property type="entry name" value="N6_MTASE"/>
    <property type="match status" value="1"/>
</dbReference>
<dbReference type="EMBL" id="FXAM01000001">
    <property type="protein sequence ID" value="SMF96351.1"/>
    <property type="molecule type" value="Genomic_DNA"/>
</dbReference>
<dbReference type="GO" id="GO:0070043">
    <property type="term" value="F:rRNA (guanine-N7-)-methyltransferase activity"/>
    <property type="evidence" value="ECO:0007669"/>
    <property type="project" value="UniProtKB-UniRule"/>
</dbReference>
<dbReference type="SUPFAM" id="SSF53335">
    <property type="entry name" value="S-adenosyl-L-methionine-dependent methyltransferases"/>
    <property type="match status" value="2"/>
</dbReference>
<dbReference type="RefSeq" id="WP_085215247.1">
    <property type="nucleotide sequence ID" value="NZ_FXAM01000001.1"/>
</dbReference>
<evidence type="ECO:0000256" key="6">
    <source>
        <dbReference type="HAMAP-Rule" id="MF_01858"/>
    </source>
</evidence>
<dbReference type="PROSITE" id="PS51165">
    <property type="entry name" value="THUMP"/>
    <property type="match status" value="1"/>
</dbReference>
<accession>A0A1Y6D162</accession>
<comment type="function">
    <text evidence="6">Specifically methylates the guanine in position 2445 (m2G2445) and the guanine in position 2069 (m7G2069) of 23S rRNA.</text>
</comment>
<evidence type="ECO:0000256" key="3">
    <source>
        <dbReference type="ARBA" id="ARBA00022603"/>
    </source>
</evidence>
<keyword evidence="2 6" id="KW-0698">rRNA processing</keyword>
<evidence type="ECO:0000256" key="7">
    <source>
        <dbReference type="PROSITE-ProRule" id="PRU00529"/>
    </source>
</evidence>
<dbReference type="InterPro" id="IPR017244">
    <property type="entry name" value="23SrRNA_methyltr_KL"/>
</dbReference>
<dbReference type="Gene3D" id="3.30.2130.30">
    <property type="match status" value="1"/>
</dbReference>
<dbReference type="CDD" id="cd02440">
    <property type="entry name" value="AdoMet_MTases"/>
    <property type="match status" value="1"/>
</dbReference>
<dbReference type="STRING" id="1760988.SAMN02949497_3746"/>
<dbReference type="SMART" id="SM00981">
    <property type="entry name" value="THUMP"/>
    <property type="match status" value="1"/>
</dbReference>
<dbReference type="Pfam" id="PF01170">
    <property type="entry name" value="UPF0020"/>
    <property type="match status" value="1"/>
</dbReference>
<proteinExistence type="inferred from homology"/>
<dbReference type="AlphaFoldDB" id="A0A1Y6D162"/>
<keyword evidence="10" id="KW-1185">Reference proteome</keyword>
<organism evidence="9 10">
    <name type="scientific">Methylomagnum ishizawai</name>
    <dbReference type="NCBI Taxonomy" id="1760988"/>
    <lineage>
        <taxon>Bacteria</taxon>
        <taxon>Pseudomonadati</taxon>
        <taxon>Pseudomonadota</taxon>
        <taxon>Gammaproteobacteria</taxon>
        <taxon>Methylococcales</taxon>
        <taxon>Methylococcaceae</taxon>
        <taxon>Methylomagnum</taxon>
    </lineage>
</organism>
<dbReference type="CDD" id="cd11715">
    <property type="entry name" value="THUMP_AdoMetMT"/>
    <property type="match status" value="1"/>
</dbReference>
<keyword evidence="7" id="KW-0694">RNA-binding</keyword>
<feature type="domain" description="THUMP" evidence="8">
    <location>
        <begin position="46"/>
        <end position="157"/>
    </location>
</feature>
<comment type="catalytic activity">
    <reaction evidence="6">
        <text>guanosine(2069) in 23S rRNA + S-adenosyl-L-methionine = N(2)-methylguanosine(2069) in 23S rRNA + S-adenosyl-L-homocysteine + H(+)</text>
        <dbReference type="Rhea" id="RHEA:43772"/>
        <dbReference type="Rhea" id="RHEA-COMP:10688"/>
        <dbReference type="Rhea" id="RHEA-COMP:10689"/>
        <dbReference type="ChEBI" id="CHEBI:15378"/>
        <dbReference type="ChEBI" id="CHEBI:57856"/>
        <dbReference type="ChEBI" id="CHEBI:59789"/>
        <dbReference type="ChEBI" id="CHEBI:74269"/>
        <dbReference type="ChEBI" id="CHEBI:74481"/>
        <dbReference type="EC" id="2.1.1.264"/>
    </reaction>
</comment>
<dbReference type="EC" id="2.1.1.264" evidence="6"/>
<dbReference type="PANTHER" id="PTHR47313:SF1">
    <property type="entry name" value="RIBOSOMAL RNA LARGE SUBUNIT METHYLTRANSFERASE K_L"/>
    <property type="match status" value="1"/>
</dbReference>
<comment type="catalytic activity">
    <reaction evidence="6">
        <text>guanosine(2445) in 23S rRNA + S-adenosyl-L-methionine = N(2)-methylguanosine(2445) in 23S rRNA + S-adenosyl-L-homocysteine + H(+)</text>
        <dbReference type="Rhea" id="RHEA:42740"/>
        <dbReference type="Rhea" id="RHEA-COMP:10215"/>
        <dbReference type="Rhea" id="RHEA-COMP:10216"/>
        <dbReference type="ChEBI" id="CHEBI:15378"/>
        <dbReference type="ChEBI" id="CHEBI:57856"/>
        <dbReference type="ChEBI" id="CHEBI:59789"/>
        <dbReference type="ChEBI" id="CHEBI:74269"/>
        <dbReference type="ChEBI" id="CHEBI:74481"/>
        <dbReference type="EC" id="2.1.1.173"/>
    </reaction>
</comment>
<dbReference type="Pfam" id="PF10672">
    <property type="entry name" value="Methyltrans_SAM"/>
    <property type="match status" value="1"/>
</dbReference>
<keyword evidence="3 6" id="KW-0489">Methyltransferase</keyword>
<evidence type="ECO:0000256" key="5">
    <source>
        <dbReference type="ARBA" id="ARBA00022691"/>
    </source>
</evidence>
<evidence type="ECO:0000256" key="1">
    <source>
        <dbReference type="ARBA" id="ARBA00022490"/>
    </source>
</evidence>
<dbReference type="HAMAP" id="MF_01858">
    <property type="entry name" value="23SrRNA_methyltr_KL"/>
    <property type="match status" value="1"/>
</dbReference>
<keyword evidence="1 6" id="KW-0963">Cytoplasm</keyword>
<dbReference type="InterPro" id="IPR029063">
    <property type="entry name" value="SAM-dependent_MTases_sf"/>
</dbReference>
<dbReference type="NCBIfam" id="NF008748">
    <property type="entry name" value="PRK11783.1"/>
    <property type="match status" value="1"/>
</dbReference>
<evidence type="ECO:0000256" key="2">
    <source>
        <dbReference type="ARBA" id="ARBA00022552"/>
    </source>
</evidence>
<dbReference type="InterPro" id="IPR054170">
    <property type="entry name" value="RlmL_1st"/>
</dbReference>
<dbReference type="Pfam" id="PF02926">
    <property type="entry name" value="THUMP"/>
    <property type="match status" value="1"/>
</dbReference>
<dbReference type="InterPro" id="IPR002052">
    <property type="entry name" value="DNA_methylase_N6_adenine_CS"/>
</dbReference>
<dbReference type="InterPro" id="IPR000241">
    <property type="entry name" value="RlmKL-like_Mtase"/>
</dbReference>
<dbReference type="Proteomes" id="UP000192923">
    <property type="component" value="Unassembled WGS sequence"/>
</dbReference>
<dbReference type="EC" id="2.1.1.173" evidence="6"/>
<protein>
    <recommendedName>
        <fullName evidence="6">Ribosomal RNA large subunit methyltransferase K/L</fullName>
    </recommendedName>
    <domain>
        <recommendedName>
            <fullName evidence="6">23S rRNA m2G2445 methyltransferase</fullName>
            <ecNumber evidence="6">2.1.1.173</ecNumber>
        </recommendedName>
        <alternativeName>
            <fullName evidence="6">rRNA (guanine-N(2)-)-methyltransferase RlmL</fullName>
        </alternativeName>
    </domain>
    <domain>
        <recommendedName>
            <fullName evidence="6">23S rRNA m7G2069 methyltransferase</fullName>
            <ecNumber evidence="6">2.1.1.264</ecNumber>
        </recommendedName>
        <alternativeName>
            <fullName evidence="6">rRNA (guanine-N(7)-)-methyltransferase RlmK</fullName>
        </alternativeName>
    </domain>
</protein>
<dbReference type="GO" id="GO:0005737">
    <property type="term" value="C:cytoplasm"/>
    <property type="evidence" value="ECO:0007669"/>
    <property type="project" value="UniProtKB-SubCell"/>
</dbReference>
<comment type="similarity">
    <text evidence="6">Belongs to the methyltransferase superfamily. RlmKL family.</text>
</comment>
<dbReference type="InterPro" id="IPR053943">
    <property type="entry name" value="RlmKL-like_Mtase_CS"/>
</dbReference>
<dbReference type="PANTHER" id="PTHR47313">
    <property type="entry name" value="RIBOSOMAL RNA LARGE SUBUNIT METHYLTRANSFERASE K/L"/>
    <property type="match status" value="1"/>
</dbReference>
<name>A0A1Y6D162_9GAMM</name>
<dbReference type="PROSITE" id="PS01261">
    <property type="entry name" value="UPF0020"/>
    <property type="match status" value="1"/>
</dbReference>
<keyword evidence="5 6" id="KW-0949">S-adenosyl-L-methionine</keyword>
<evidence type="ECO:0000256" key="4">
    <source>
        <dbReference type="ARBA" id="ARBA00022679"/>
    </source>
</evidence>
<dbReference type="Gene3D" id="3.30.750.80">
    <property type="entry name" value="RNA methyltransferase domain (HRMD) like"/>
    <property type="match status" value="1"/>
</dbReference>
<sequence length="757" mass="84010">MNPTHRFFATAPLGLELLLAQELRDLGIADVTEAKAGVAFGGDLETAYRVCLWTRLANRVLLPIAQFPADSPDALYAGAARIEWADHMDAEASFAVDFAANRSQITHTLFGAQRVKDAIVDYFRARSGTRPSVDLAEPEIRINLYLERDLATASIDLSGDSLHKRGYRLDGGKAPLKENLAAAILLRAGWPRIAAAGGQFIDPMCGSGTLPIEAALMAAKVAPGLRRSWFGFLGWRGHRAGLWQTLRDEAQAQAQAGLKNLPAIVGYDIDREAVHTALANVERAGLRGLVHIERKALAEARPRLAHGLVVANPPYGERLGEEETLVPLYTGLGATLREHFQGWQAAVFTGNPELAFKVGIRARRFYALYNGAIECKLFNFEIAPERFFTPREGGAPSEAQRQHSALFRQARAIDANSGGAAMVANRLRKNLKNLGRWAKQEGITCYRLYDADLPEYAVAVDLYQGDKSAGSGLGRAERGPEGEPQGRGEQQLWAQVQEYEAPATIDPAKAETRFLEALAAIQAVLELPPAQIFLKTRRRQKGTAQYEKQAESGRFFVVEEGGCKFWVNFEDYLDTGLFLDHRPVRLMIQREAQGKSFLNLFAYTGTATVHAIRGGASATTTVDLSRTYLDWAGRNLELNGMRGHRHELIQADCLEWLAEAVRGNWRYDLIFLDPPTFSSSKRMRDTLDVQRDHVGLIRQCVALLAAGGKLLFSTNHRRFKLETEALADLRIEDISRKTLPKDFERDARIHRCWAITR</sequence>
<dbReference type="Pfam" id="PF22020">
    <property type="entry name" value="RlmL_1st"/>
    <property type="match status" value="1"/>
</dbReference>
<dbReference type="GO" id="GO:0003723">
    <property type="term" value="F:RNA binding"/>
    <property type="evidence" value="ECO:0007669"/>
    <property type="project" value="UniProtKB-UniRule"/>
</dbReference>
<dbReference type="OrthoDB" id="9809404at2"/>
<evidence type="ECO:0000313" key="10">
    <source>
        <dbReference type="Proteomes" id="UP000192923"/>
    </source>
</evidence>
<dbReference type="InterPro" id="IPR004114">
    <property type="entry name" value="THUMP_dom"/>
</dbReference>
<reference evidence="9 10" key="1">
    <citation type="submission" date="2016-12" db="EMBL/GenBank/DDBJ databases">
        <authorList>
            <person name="Song W.-J."/>
            <person name="Kurnit D.M."/>
        </authorList>
    </citation>
    <scope>NUCLEOTIDE SEQUENCE [LARGE SCALE GENOMIC DNA]</scope>
    <source>
        <strain evidence="9 10">175</strain>
    </source>
</reference>
<evidence type="ECO:0000313" key="9">
    <source>
        <dbReference type="EMBL" id="SMF96351.1"/>
    </source>
</evidence>
<keyword evidence="4 6" id="KW-0808">Transferase</keyword>
<comment type="subcellular location">
    <subcellularLocation>
        <location evidence="6">Cytoplasm</location>
    </subcellularLocation>
</comment>